<evidence type="ECO:0000313" key="1">
    <source>
        <dbReference type="EMBL" id="MCV3273802.1"/>
    </source>
</evidence>
<dbReference type="RefSeq" id="WP_263846009.1">
    <property type="nucleotide sequence ID" value="NZ_JALIEB010000020.1"/>
</dbReference>
<evidence type="ECO:0000313" key="2">
    <source>
        <dbReference type="Proteomes" id="UP001208690"/>
    </source>
</evidence>
<sequence length="375" mass="42306">MAPWSAADRRAGRAMSGGAAKPLAARWLNRGFPRNAACRVLIYYTDSAICWSQIYPFVHHAAALQARYGATIRCAPVQAFLEGRAGPEADIVLIQPWFTTPAEDLARALERLCTRLPQARVSFLDSFAHNDLRLGQAVEPYIRYYLKKSLFRDREQYLRAFRGDTNLTEYYSDLYGVETGEPVDWTVPAALLDRLRFSPNFFTAPRFVSGFLEHPLPPASGRSIDVQSRLGVTGSPWYTAMRRDAQARIERIPDLTLSPPGKLSLAEFMAELSDARLCFSPFGYGELCWRDIEAFQAGAVLIKPDMSHLETAPELYEAGVTYLPVRWDFADLEEVIRTALSDEERCAQIARTAHQRVRTYLDRGGFVQDMAFLFA</sequence>
<gene>
    <name evidence="1" type="ORF">MUB52_20400</name>
</gene>
<dbReference type="EMBL" id="JALIEB010000020">
    <property type="protein sequence ID" value="MCV3273802.1"/>
    <property type="molecule type" value="Genomic_DNA"/>
</dbReference>
<name>A0ABT3BJQ3_9RHOB</name>
<accession>A0ABT3BJQ3</accession>
<reference evidence="1 2" key="1">
    <citation type="submission" date="2022-04" db="EMBL/GenBank/DDBJ databases">
        <title>Roseobacter sp. WL0113 is a bacterium isolated from neritic sediment.</title>
        <authorList>
            <person name="Wang L."/>
            <person name="He W."/>
            <person name="Zhang D.-F."/>
        </authorList>
    </citation>
    <scope>NUCLEOTIDE SEQUENCE [LARGE SCALE GENOMIC DNA]</scope>
    <source>
        <strain evidence="1 2">WL0113</strain>
    </source>
</reference>
<protein>
    <submittedName>
        <fullName evidence="1">Glycosyltransferase</fullName>
    </submittedName>
</protein>
<dbReference type="Proteomes" id="UP001208690">
    <property type="component" value="Unassembled WGS sequence"/>
</dbReference>
<proteinExistence type="predicted"/>
<keyword evidence="2" id="KW-1185">Reference proteome</keyword>
<dbReference type="SUPFAM" id="SSF53756">
    <property type="entry name" value="UDP-Glycosyltransferase/glycogen phosphorylase"/>
    <property type="match status" value="1"/>
</dbReference>
<comment type="caution">
    <text evidence="1">The sequence shown here is derived from an EMBL/GenBank/DDBJ whole genome shotgun (WGS) entry which is preliminary data.</text>
</comment>
<organism evidence="1 2">
    <name type="scientific">Roseobacter sinensis</name>
    <dbReference type="NCBI Taxonomy" id="2931391"/>
    <lineage>
        <taxon>Bacteria</taxon>
        <taxon>Pseudomonadati</taxon>
        <taxon>Pseudomonadota</taxon>
        <taxon>Alphaproteobacteria</taxon>
        <taxon>Rhodobacterales</taxon>
        <taxon>Roseobacteraceae</taxon>
        <taxon>Roseobacter</taxon>
    </lineage>
</organism>